<proteinExistence type="predicted"/>
<dbReference type="Proteomes" id="UP001301526">
    <property type="component" value="Chromosome"/>
</dbReference>
<evidence type="ECO:0000256" key="1">
    <source>
        <dbReference type="SAM" id="Phobius"/>
    </source>
</evidence>
<evidence type="ECO:0000313" key="2">
    <source>
        <dbReference type="EMBL" id="WNY49630.1"/>
    </source>
</evidence>
<accession>A0AA96VGZ1</accession>
<organism evidence="2 3">
    <name type="scientific">Streptococcus iners subsp. hyiners</name>
    <dbReference type="NCBI Taxonomy" id="3028083"/>
    <lineage>
        <taxon>Bacteria</taxon>
        <taxon>Bacillati</taxon>
        <taxon>Bacillota</taxon>
        <taxon>Bacilli</taxon>
        <taxon>Lactobacillales</taxon>
        <taxon>Streptococcaceae</taxon>
        <taxon>Streptococcus</taxon>
        <taxon>Streptococcus iners</taxon>
    </lineage>
</organism>
<keyword evidence="1" id="KW-1133">Transmembrane helix</keyword>
<reference evidence="2 3" key="1">
    <citation type="submission" date="2023-02" db="EMBL/GenBank/DDBJ databases">
        <title>Streptococcus sp. Genome Sequencing and Assembly.</title>
        <authorList>
            <person name="Shore S.M."/>
            <person name="Nicholson T.L."/>
        </authorList>
    </citation>
    <scope>NUCLEOTIDE SEQUENCE [LARGE SCALE GENOMIC DNA]</scope>
    <source>
        <strain evidence="2 3">29892</strain>
    </source>
</reference>
<feature type="transmembrane region" description="Helical" evidence="1">
    <location>
        <begin position="88"/>
        <end position="110"/>
    </location>
</feature>
<protein>
    <submittedName>
        <fullName evidence="2">Uncharacterized protein</fullName>
    </submittedName>
</protein>
<keyword evidence="1" id="KW-0812">Transmembrane</keyword>
<dbReference type="AlphaFoldDB" id="A0AA96VGZ1"/>
<keyword evidence="1" id="KW-0472">Membrane</keyword>
<feature type="transmembrane region" description="Helical" evidence="1">
    <location>
        <begin position="32"/>
        <end position="56"/>
    </location>
</feature>
<evidence type="ECO:0000313" key="3">
    <source>
        <dbReference type="Proteomes" id="UP001301526"/>
    </source>
</evidence>
<dbReference type="RefSeq" id="WP_248054678.1">
    <property type="nucleotide sequence ID" value="NZ_CP118734.1"/>
</dbReference>
<keyword evidence="3" id="KW-1185">Reference proteome</keyword>
<feature type="transmembrane region" description="Helical" evidence="1">
    <location>
        <begin position="63"/>
        <end position="82"/>
    </location>
</feature>
<dbReference type="EMBL" id="CP118734">
    <property type="protein sequence ID" value="WNY49630.1"/>
    <property type="molecule type" value="Genomic_DNA"/>
</dbReference>
<feature type="transmembrane region" description="Helical" evidence="1">
    <location>
        <begin position="7"/>
        <end position="26"/>
    </location>
</feature>
<gene>
    <name evidence="2" type="ORF">PW220_03030</name>
</gene>
<sequence>MNKKMKIGLLYTLIILFLYVGIYGLASFLDTYLAKALIVNNILLYTPLGLFILGLIDGRGHGFSIRVPVLAFLLFPLTIFSFGEWIWLYQVIYSLSAVVGCLLGALLCHIKNKSL</sequence>
<name>A0AA96VGZ1_9STRE</name>